<reference evidence="3 4" key="1">
    <citation type="submission" date="2013-09" db="EMBL/GenBank/DDBJ databases">
        <authorList>
            <person name="Zeng Z."/>
            <person name="Chen C."/>
        </authorList>
    </citation>
    <scope>NUCLEOTIDE SEQUENCE [LARGE SCALE GENOMIC DNA]</scope>
    <source>
        <strain evidence="3 4">WB 4.1-42</strain>
    </source>
</reference>
<evidence type="ECO:0000313" key="3">
    <source>
        <dbReference type="EMBL" id="KGO91182.1"/>
    </source>
</evidence>
<accession>A0A0A2MEV7</accession>
<dbReference type="RefSeq" id="WP_026990058.1">
    <property type="nucleotide sequence ID" value="NZ_AUGP01000008.1"/>
</dbReference>
<organism evidence="3 4">
    <name type="scientific">Flavobacterium subsaxonicum WB 4.1-42 = DSM 21790</name>
    <dbReference type="NCBI Taxonomy" id="1121898"/>
    <lineage>
        <taxon>Bacteria</taxon>
        <taxon>Pseudomonadati</taxon>
        <taxon>Bacteroidota</taxon>
        <taxon>Flavobacteriia</taxon>
        <taxon>Flavobacteriales</taxon>
        <taxon>Flavobacteriaceae</taxon>
        <taxon>Flavobacterium</taxon>
    </lineage>
</organism>
<gene>
    <name evidence="3" type="ORF">Q766_19195</name>
</gene>
<dbReference type="Proteomes" id="UP000030111">
    <property type="component" value="Unassembled WGS sequence"/>
</dbReference>
<evidence type="ECO:0000256" key="2">
    <source>
        <dbReference type="SAM" id="SignalP"/>
    </source>
</evidence>
<dbReference type="OrthoDB" id="994644at2"/>
<dbReference type="AlphaFoldDB" id="A0A0A2MEV7"/>
<dbReference type="EMBL" id="JRLY01000023">
    <property type="protein sequence ID" value="KGO91182.1"/>
    <property type="molecule type" value="Genomic_DNA"/>
</dbReference>
<evidence type="ECO:0000313" key="4">
    <source>
        <dbReference type="Proteomes" id="UP000030111"/>
    </source>
</evidence>
<comment type="caution">
    <text evidence="3">The sequence shown here is derived from an EMBL/GenBank/DDBJ whole genome shotgun (WGS) entry which is preliminary data.</text>
</comment>
<feature type="signal peptide" evidence="2">
    <location>
        <begin position="1"/>
        <end position="18"/>
    </location>
</feature>
<protein>
    <recommendedName>
        <fullName evidence="5">DUF3999 domain-containing protein</fullName>
    </recommendedName>
</protein>
<keyword evidence="1" id="KW-0472">Membrane</keyword>
<keyword evidence="2" id="KW-0732">Signal</keyword>
<keyword evidence="1" id="KW-1133">Transmembrane helix</keyword>
<dbReference type="STRING" id="1121898.GCA_000422725_04050"/>
<keyword evidence="4" id="KW-1185">Reference proteome</keyword>
<dbReference type="eggNOG" id="ENOG502Z9BT">
    <property type="taxonomic scope" value="Bacteria"/>
</dbReference>
<evidence type="ECO:0008006" key="5">
    <source>
        <dbReference type="Google" id="ProtNLM"/>
    </source>
</evidence>
<name>A0A0A2MEV7_9FLAO</name>
<feature type="transmembrane region" description="Helical" evidence="1">
    <location>
        <begin position="379"/>
        <end position="400"/>
    </location>
</feature>
<sequence length="411" mass="45770">MKLFKFLLLLLVSCYGFAQEFTVSAKLSGIKKDGLHAVVLPPDFRACADANLNGIRIKDSKGKEVPYFLQNANKSISKYNFKEYEIVSKNVVTDTSSQVIIKNTPDTKWDQVTLAIANTDASKTYSISGSYNNNQWFGLVNNQMLGDLYSHTDTLVYKTLSMPVNAYRYIKISFNDKKTLPVNILAAGKVTGSQTTAQLQEVANTHVKITQLILEKRTRITISFNNPVTVNKIAFAIKGPAFYQRNATLLVPRVRSKRKKTITYMEEAYAFDLNSASKNDLENLSLTEDKIVIEVENKDNEPLDIALVKVYQAPVNLIGYFKAGENYTVLAGNPKLSEPDYDIKNFKDRVSDSIPKAVLAKAVVLSARPKGINGGNSPWIMWACIAAGALILSYFCYSLVQDLNKKEKPGI</sequence>
<keyword evidence="1" id="KW-0812">Transmembrane</keyword>
<feature type="chain" id="PRO_5002003241" description="DUF3999 domain-containing protein" evidence="2">
    <location>
        <begin position="19"/>
        <end position="411"/>
    </location>
</feature>
<evidence type="ECO:0000256" key="1">
    <source>
        <dbReference type="SAM" id="Phobius"/>
    </source>
</evidence>
<proteinExistence type="predicted"/>